<dbReference type="InterPro" id="IPR019692">
    <property type="entry name" value="CFP-6_PH"/>
</dbReference>
<keyword evidence="4" id="KW-1185">Reference proteome</keyword>
<evidence type="ECO:0000313" key="4">
    <source>
        <dbReference type="Proteomes" id="UP000256269"/>
    </source>
</evidence>
<dbReference type="Pfam" id="PF10756">
    <property type="entry name" value="bPH_6"/>
    <property type="match status" value="1"/>
</dbReference>
<dbReference type="Proteomes" id="UP000256269">
    <property type="component" value="Unassembled WGS sequence"/>
</dbReference>
<feature type="transmembrane region" description="Helical" evidence="1">
    <location>
        <begin position="12"/>
        <end position="29"/>
    </location>
</feature>
<feature type="transmembrane region" description="Helical" evidence="1">
    <location>
        <begin position="35"/>
        <end position="57"/>
    </location>
</feature>
<protein>
    <submittedName>
        <fullName evidence="3">PH (Pleckstrin Homology) domain-containing protein</fullName>
    </submittedName>
</protein>
<accession>A0A3E0HBA4</accession>
<evidence type="ECO:0000313" key="3">
    <source>
        <dbReference type="EMBL" id="REH41178.1"/>
    </source>
</evidence>
<comment type="caution">
    <text evidence="3">The sequence shown here is derived from an EMBL/GenBank/DDBJ whole genome shotgun (WGS) entry which is preliminary data.</text>
</comment>
<organism evidence="3 4">
    <name type="scientific">Kutzneria buriramensis</name>
    <dbReference type="NCBI Taxonomy" id="1045776"/>
    <lineage>
        <taxon>Bacteria</taxon>
        <taxon>Bacillati</taxon>
        <taxon>Actinomycetota</taxon>
        <taxon>Actinomycetes</taxon>
        <taxon>Pseudonocardiales</taxon>
        <taxon>Pseudonocardiaceae</taxon>
        <taxon>Kutzneria</taxon>
    </lineage>
</organism>
<evidence type="ECO:0000259" key="2">
    <source>
        <dbReference type="Pfam" id="PF10756"/>
    </source>
</evidence>
<keyword evidence="1" id="KW-0812">Transmembrane</keyword>
<gene>
    <name evidence="3" type="ORF">BCF44_112260</name>
</gene>
<evidence type="ECO:0000256" key="1">
    <source>
        <dbReference type="SAM" id="Phobius"/>
    </source>
</evidence>
<dbReference type="EMBL" id="QUNO01000012">
    <property type="protein sequence ID" value="REH41178.1"/>
    <property type="molecule type" value="Genomic_DNA"/>
</dbReference>
<sequence>MTESAPSSVQRVIFRAPTTGLLPVGFLALCETPVVATAGPVFTLLYLVPIGLAAWILRTRTVVDSEQLRTRSLFGARTLAWADIRSLKLPRRGWVNAVLAGDELAPLPGVRTRHLPMLAALSGGRLADPNAAAEDAE</sequence>
<keyword evidence="1" id="KW-0472">Membrane</keyword>
<keyword evidence="1" id="KW-1133">Transmembrane helix</keyword>
<reference evidence="3 4" key="1">
    <citation type="submission" date="2018-08" db="EMBL/GenBank/DDBJ databases">
        <title>Genomic Encyclopedia of Archaeal and Bacterial Type Strains, Phase II (KMG-II): from individual species to whole genera.</title>
        <authorList>
            <person name="Goeker M."/>
        </authorList>
    </citation>
    <scope>NUCLEOTIDE SEQUENCE [LARGE SCALE GENOMIC DNA]</scope>
    <source>
        <strain evidence="3 4">DSM 45791</strain>
    </source>
</reference>
<name>A0A3E0HBA4_9PSEU</name>
<proteinExistence type="predicted"/>
<feature type="domain" description="Low molecular weight protein antigen 6 PH" evidence="2">
    <location>
        <begin position="58"/>
        <end position="128"/>
    </location>
</feature>
<dbReference type="AlphaFoldDB" id="A0A3E0HBA4"/>